<feature type="compositionally biased region" description="Low complexity" evidence="2">
    <location>
        <begin position="70"/>
        <end position="82"/>
    </location>
</feature>
<feature type="compositionally biased region" description="Basic and acidic residues" evidence="2">
    <location>
        <begin position="445"/>
        <end position="460"/>
    </location>
</feature>
<feature type="compositionally biased region" description="Polar residues" evidence="2">
    <location>
        <begin position="2933"/>
        <end position="2958"/>
    </location>
</feature>
<feature type="compositionally biased region" description="Low complexity" evidence="2">
    <location>
        <begin position="2651"/>
        <end position="2684"/>
    </location>
</feature>
<feature type="compositionally biased region" description="Basic and acidic residues" evidence="2">
    <location>
        <begin position="1150"/>
        <end position="1175"/>
    </location>
</feature>
<feature type="compositionally biased region" description="Low complexity" evidence="2">
    <location>
        <begin position="4015"/>
        <end position="4049"/>
    </location>
</feature>
<feature type="compositionally biased region" description="Low complexity" evidence="2">
    <location>
        <begin position="2973"/>
        <end position="2993"/>
    </location>
</feature>
<name>A0A0F7U487_NEOCL</name>
<feature type="region of interest" description="Disordered" evidence="2">
    <location>
        <begin position="772"/>
        <end position="999"/>
    </location>
</feature>
<feature type="compositionally biased region" description="Basic and acidic residues" evidence="2">
    <location>
        <begin position="2160"/>
        <end position="2176"/>
    </location>
</feature>
<feature type="compositionally biased region" description="Low complexity" evidence="2">
    <location>
        <begin position="2407"/>
        <end position="2427"/>
    </location>
</feature>
<feature type="compositionally biased region" description="Basic and acidic residues" evidence="2">
    <location>
        <begin position="2286"/>
        <end position="2299"/>
    </location>
</feature>
<feature type="compositionally biased region" description="Basic and acidic residues" evidence="2">
    <location>
        <begin position="1992"/>
        <end position="2046"/>
    </location>
</feature>
<feature type="compositionally biased region" description="Basic and acidic residues" evidence="2">
    <location>
        <begin position="531"/>
        <end position="546"/>
    </location>
</feature>
<feature type="region of interest" description="Disordered" evidence="2">
    <location>
        <begin position="2573"/>
        <end position="2828"/>
    </location>
</feature>
<feature type="region of interest" description="Disordered" evidence="2">
    <location>
        <begin position="47"/>
        <end position="97"/>
    </location>
</feature>
<feature type="compositionally biased region" description="Basic and acidic residues" evidence="2">
    <location>
        <begin position="471"/>
        <end position="485"/>
    </location>
</feature>
<dbReference type="EMBL" id="LN714476">
    <property type="protein sequence ID" value="CEL64598.1"/>
    <property type="molecule type" value="Genomic_DNA"/>
</dbReference>
<accession>A0A0F7U487</accession>
<feature type="compositionally biased region" description="Basic and acidic residues" evidence="2">
    <location>
        <begin position="3371"/>
        <end position="3391"/>
    </location>
</feature>
<feature type="compositionally biased region" description="Polar residues" evidence="2">
    <location>
        <begin position="3892"/>
        <end position="3901"/>
    </location>
</feature>
<feature type="region of interest" description="Disordered" evidence="2">
    <location>
        <begin position="3025"/>
        <end position="3313"/>
    </location>
</feature>
<feature type="compositionally biased region" description="Polar residues" evidence="2">
    <location>
        <begin position="3425"/>
        <end position="3435"/>
    </location>
</feature>
<feature type="compositionally biased region" description="Basic and acidic residues" evidence="2">
    <location>
        <begin position="2217"/>
        <end position="2248"/>
    </location>
</feature>
<feature type="compositionally biased region" description="Polar residues" evidence="2">
    <location>
        <begin position="2693"/>
        <end position="2705"/>
    </location>
</feature>
<feature type="region of interest" description="Disordered" evidence="2">
    <location>
        <begin position="1375"/>
        <end position="1405"/>
    </location>
</feature>
<feature type="compositionally biased region" description="Basic and acidic residues" evidence="2">
    <location>
        <begin position="3847"/>
        <end position="3861"/>
    </location>
</feature>
<reference evidence="3" key="1">
    <citation type="journal article" date="2015" name="PLoS ONE">
        <title>Comprehensive Evaluation of Toxoplasma gondii VEG and Neospora caninum LIV Genomes with Tachyzoite Stage Transcriptome and Proteome Defines Novel Transcript Features.</title>
        <authorList>
            <person name="Ramaprasad A."/>
            <person name="Mourier T."/>
            <person name="Naeem R."/>
            <person name="Malas T.B."/>
            <person name="Moussa E."/>
            <person name="Panigrahi A."/>
            <person name="Vermont S.J."/>
            <person name="Otto T.D."/>
            <person name="Wastling J."/>
            <person name="Pain A."/>
        </authorList>
    </citation>
    <scope>NUCLEOTIDE SEQUENCE</scope>
    <source>
        <strain evidence="3">Liverpool</strain>
    </source>
</reference>
<feature type="compositionally biased region" description="Low complexity" evidence="2">
    <location>
        <begin position="3031"/>
        <end position="3043"/>
    </location>
</feature>
<feature type="compositionally biased region" description="Basic and acidic residues" evidence="2">
    <location>
        <begin position="563"/>
        <end position="579"/>
    </location>
</feature>
<feature type="compositionally biased region" description="Low complexity" evidence="2">
    <location>
        <begin position="903"/>
        <end position="914"/>
    </location>
</feature>
<organism evidence="3">
    <name type="scientific">Neospora caninum (strain Liverpool)</name>
    <dbReference type="NCBI Taxonomy" id="572307"/>
    <lineage>
        <taxon>Eukaryota</taxon>
        <taxon>Sar</taxon>
        <taxon>Alveolata</taxon>
        <taxon>Apicomplexa</taxon>
        <taxon>Conoidasida</taxon>
        <taxon>Coccidia</taxon>
        <taxon>Eucoccidiorida</taxon>
        <taxon>Eimeriorina</taxon>
        <taxon>Sarcocystidae</taxon>
        <taxon>Neospora</taxon>
    </lineage>
</organism>
<feature type="compositionally biased region" description="Basic and acidic residues" evidence="2">
    <location>
        <begin position="4164"/>
        <end position="4184"/>
    </location>
</feature>
<feature type="compositionally biased region" description="Low complexity" evidence="2">
    <location>
        <begin position="941"/>
        <end position="952"/>
    </location>
</feature>
<feature type="region of interest" description="Disordered" evidence="2">
    <location>
        <begin position="1549"/>
        <end position="1784"/>
    </location>
</feature>
<feature type="region of interest" description="Disordered" evidence="2">
    <location>
        <begin position="717"/>
        <end position="748"/>
    </location>
</feature>
<feature type="compositionally biased region" description="Polar residues" evidence="2">
    <location>
        <begin position="3828"/>
        <end position="3841"/>
    </location>
</feature>
<feature type="compositionally biased region" description="Polar residues" evidence="2">
    <location>
        <begin position="4220"/>
        <end position="4235"/>
    </location>
</feature>
<feature type="compositionally biased region" description="Low complexity" evidence="2">
    <location>
        <begin position="2723"/>
        <end position="2756"/>
    </location>
</feature>
<feature type="region of interest" description="Disordered" evidence="2">
    <location>
        <begin position="3335"/>
        <end position="3525"/>
    </location>
</feature>
<feature type="compositionally biased region" description="Basic and acidic residues" evidence="2">
    <location>
        <begin position="1697"/>
        <end position="1716"/>
    </location>
</feature>
<feature type="compositionally biased region" description="Basic and acidic residues" evidence="2">
    <location>
        <begin position="987"/>
        <end position="999"/>
    </location>
</feature>
<keyword evidence="1" id="KW-0175">Coiled coil</keyword>
<feature type="region of interest" description="Disordered" evidence="2">
    <location>
        <begin position="3555"/>
        <end position="3593"/>
    </location>
</feature>
<feature type="region of interest" description="Disordered" evidence="2">
    <location>
        <begin position="381"/>
        <end position="401"/>
    </location>
</feature>
<protein>
    <submittedName>
        <fullName evidence="3">Uncharacterized protein</fullName>
    </submittedName>
</protein>
<feature type="compositionally biased region" description="Basic residues" evidence="2">
    <location>
        <begin position="1554"/>
        <end position="1567"/>
    </location>
</feature>
<feature type="region of interest" description="Disordered" evidence="2">
    <location>
        <begin position="255"/>
        <end position="296"/>
    </location>
</feature>
<feature type="compositionally biased region" description="Low complexity" evidence="2">
    <location>
        <begin position="2875"/>
        <end position="2896"/>
    </location>
</feature>
<evidence type="ECO:0000256" key="1">
    <source>
        <dbReference type="SAM" id="Coils"/>
    </source>
</evidence>
<feature type="compositionally biased region" description="Low complexity" evidence="2">
    <location>
        <begin position="1720"/>
        <end position="1733"/>
    </location>
</feature>
<feature type="region of interest" description="Disordered" evidence="2">
    <location>
        <begin position="162"/>
        <end position="211"/>
    </location>
</feature>
<feature type="compositionally biased region" description="Basic and acidic residues" evidence="2">
    <location>
        <begin position="1670"/>
        <end position="1690"/>
    </location>
</feature>
<feature type="compositionally biased region" description="Acidic residues" evidence="2">
    <location>
        <begin position="3576"/>
        <end position="3593"/>
    </location>
</feature>
<feature type="region of interest" description="Disordered" evidence="2">
    <location>
        <begin position="1892"/>
        <end position="1930"/>
    </location>
</feature>
<feature type="compositionally biased region" description="Polar residues" evidence="2">
    <location>
        <begin position="2116"/>
        <end position="2132"/>
    </location>
</feature>
<feature type="region of interest" description="Disordered" evidence="2">
    <location>
        <begin position="3876"/>
        <end position="4307"/>
    </location>
</feature>
<feature type="compositionally biased region" description="Low complexity" evidence="2">
    <location>
        <begin position="3073"/>
        <end position="3085"/>
    </location>
</feature>
<evidence type="ECO:0000313" key="3">
    <source>
        <dbReference type="EMBL" id="CEL64598.1"/>
    </source>
</evidence>
<feature type="coiled-coil region" evidence="1">
    <location>
        <begin position="1324"/>
        <end position="1361"/>
    </location>
</feature>
<feature type="compositionally biased region" description="Polar residues" evidence="2">
    <location>
        <begin position="2075"/>
        <end position="2086"/>
    </location>
</feature>
<feature type="region of interest" description="Disordered" evidence="2">
    <location>
        <begin position="2845"/>
        <end position="2994"/>
    </location>
</feature>
<feature type="compositionally biased region" description="Basic and acidic residues" evidence="2">
    <location>
        <begin position="1591"/>
        <end position="1605"/>
    </location>
</feature>
<evidence type="ECO:0000256" key="2">
    <source>
        <dbReference type="SAM" id="MobiDB-lite"/>
    </source>
</evidence>
<feature type="compositionally biased region" description="Basic and acidic residues" evidence="2">
    <location>
        <begin position="2573"/>
        <end position="2616"/>
    </location>
</feature>
<feature type="region of interest" description="Disordered" evidence="2">
    <location>
        <begin position="2116"/>
        <end position="2520"/>
    </location>
</feature>
<feature type="compositionally biased region" description="Basic and acidic residues" evidence="2">
    <location>
        <begin position="717"/>
        <end position="732"/>
    </location>
</feature>
<feature type="compositionally biased region" description="Low complexity" evidence="2">
    <location>
        <begin position="3972"/>
        <end position="3984"/>
    </location>
</feature>
<feature type="compositionally biased region" description="Basic and acidic residues" evidence="2">
    <location>
        <begin position="2059"/>
        <end position="2071"/>
    </location>
</feature>
<feature type="compositionally biased region" description="Basic and acidic residues" evidence="2">
    <location>
        <begin position="1196"/>
        <end position="1236"/>
    </location>
</feature>
<feature type="compositionally biased region" description="Basic and acidic residues" evidence="2">
    <location>
        <begin position="3902"/>
        <end position="3928"/>
    </location>
</feature>
<feature type="compositionally biased region" description="Basic and acidic residues" evidence="2">
    <location>
        <begin position="803"/>
        <end position="818"/>
    </location>
</feature>
<feature type="compositionally biased region" description="Basic and acidic residues" evidence="2">
    <location>
        <begin position="4144"/>
        <end position="4153"/>
    </location>
</feature>
<feature type="region of interest" description="Disordered" evidence="2">
    <location>
        <begin position="3828"/>
        <end position="3862"/>
    </location>
</feature>
<feature type="compositionally biased region" description="Basic and acidic residues" evidence="2">
    <location>
        <begin position="2802"/>
        <end position="2814"/>
    </location>
</feature>
<feature type="compositionally biased region" description="Basic and acidic residues" evidence="2">
    <location>
        <begin position="3113"/>
        <end position="3124"/>
    </location>
</feature>
<proteinExistence type="predicted"/>
<feature type="region of interest" description="Disordered" evidence="2">
    <location>
        <begin position="415"/>
        <end position="579"/>
    </location>
</feature>
<feature type="region of interest" description="Disordered" evidence="2">
    <location>
        <begin position="1147"/>
        <end position="1264"/>
    </location>
</feature>
<feature type="compositionally biased region" description="Basic and acidic residues" evidence="2">
    <location>
        <begin position="2757"/>
        <end position="2766"/>
    </location>
</feature>
<feature type="compositionally biased region" description="Basic and acidic residues" evidence="2">
    <location>
        <begin position="4250"/>
        <end position="4284"/>
    </location>
</feature>
<feature type="compositionally biased region" description="Polar residues" evidence="2">
    <location>
        <begin position="4154"/>
        <end position="4163"/>
    </location>
</feature>
<feature type="compositionally biased region" description="Basic and acidic residues" evidence="2">
    <location>
        <begin position="3398"/>
        <end position="3414"/>
    </location>
</feature>
<feature type="compositionally biased region" description="Basic and acidic residues" evidence="2">
    <location>
        <begin position="284"/>
        <end position="296"/>
    </location>
</feature>
<feature type="region of interest" description="Disordered" evidence="2">
    <location>
        <begin position="1979"/>
        <end position="2096"/>
    </location>
</feature>
<feature type="region of interest" description="Disordered" evidence="2">
    <location>
        <begin position="357"/>
        <end position="376"/>
    </location>
</feature>
<sequence length="4307" mass="463922">MSVAPSPLSRRREALPSVKKGIHDSCSFHPTSTHHCLRADYGASLSPAPGSRASLPLPPHRTQHAHCPLSSRASHHASVSAHPLRASGCPSSTRHQTLPHSVSGDGVYTLHTPGPADAPFATTASYYPTPGTRLSSVSGHARSSVPYASSSAFLASIPRQRESASFSPRAPGGGARFPGPWRGEQLACDAPEEDYEGSRRGAETGRGRENHREGLSFVETDSECFAFRPHLQSHGRTCVVSLELDPYSQARTHWGRKHASREVLGNTRLSRRSDGGDNATGDRAAVDSRNARTATRRDFHVAPVAAETATAVSSRHPGGGQRLVRLPPVYCLRGEAEGAGGVSGLCGRSGTSAVPNFSRFPDEAFQPTPWTETQRHGTLPCLRAGSTRTHSSHSRSCPHALHASSSSTLAFPAREGPHEAFNRATPKPSRTSPQPMGPGAPRQVVLRDRRLFSRETETGRARSVSTKGHARREETGVKAREERGRAVRGSESSLSACRAGPRPRGDSGGGTRSPPEELKWRSRNSCASPIPKRDRSGGDQCRERRLGGGVPVARDATSQRSQTGERRKQSGEKANRDPKAYLFSAYELLDEEGDIARRHLGPEEQAPHAGWPCWREETGEGVRTISRGSNRSFSASPRLRPCASCSPRYGRAQLVEPEVSPRPQTTPGLPGASFALAAPHIDPTCVVHSPHRLEGQDPAMRGPHARRRASVEVGIEDERGAERRGDTQRERPCGVPTPLFSAPSRTTNPAHATKVLKGRPFRVARRKQTLCSEEGREGCYAEGSDWEKKDERESPSLFRAATGRREIASRAPHSEVGKPETSVADSEVGEGRRRNPALAAGAESGWEEHGQGSGTRALQEDLSADWGRWPCLGERGGNGTGPDSGESLQGFDSARGEREDRFISPAISSSSLPSYQELQGRTRAHTGSSCARLWPQENTLPGSHRPSASPSRHPLRQSPLEAHRLPSSTSPSTRVSPQSRSQQRVFSESERRTEEGRADVSEKLAALVQEAKAFQSGENLNQLRSLQQAIALRLRENLREQLSAIESLQRMHCLEPATLRASPASVSSPRTPFAEGVLEAAGRLPRVRETGAAEREGRSEREGEGGKSAREVEQHVASCLAFLQTQVRKEQERQRALLAKHKMLLEEEERQNAEWREKAIRGRREREDTKDERETAGTQGDPARDGWRCQGPPDPSCRKQLGERAEREREKEERERHDLLARRFQESDAERVERQARQSQPDAISPAEHSAARPSPAFGSGEKLHAPYCRPHSALSSSLPPCRHLETQVDAPIAEKERRRRRASLGDIDLQRGALQLATESGREEERETQLAQLELQRRQLLALREERLRMQSERRRLQDARACFLQRAPQGGVGYREERRRGGEDNEAEEDTQSGREPTEEGSFLGESEMQSACFLAKDSFHTHTFRADALQEDVDVPPSLYRWDARFSELLFEDKRVGDRAGKASEEWPLSPSRVPQAKIPSTSSASVAAVSGFPRAGAMVQRKSDLRECRRLTRERVAARRRREQEEAEALEAELERRRRNLAKLSEKTRKLVQRHLQVSKRSRAPPTQRNVDKPAPSGRTPGSNTAVRKDPGLSAQRRTESGNKSAASGPLSPSPLPTERVPARVSRDVHTPECPATFPGTSQRSLRRQLRTEGGRADGGASRPQGEGERKGDGSRADIEEREARETLLAGKGSREMRHFQSDSARPGREDPSPPIAASVSPSSTAPRAGTRQLEEREGEKRRHRCDALLPGKAPKGSATESMCLERTGRGQKDTSVSQLLRRCRSQPSLSFSVDADERGDSQRHQSVGPVLQSSVWPFFFPSRSSKPESIRSERSSLGGVYGGPPLPFLPPFCCRFCFHKVVVPSTLPSSVPVLPSRASSLAPAATAGVSSVPSPDSAVLPRPLSPKSQERTPSRHTVSGGSGSTHVILLTPTHVRGPGPSAPPPLSPAVDGVPFPSPPLHSRCICGRTTASWALQSPSPPATRGALGDREAVKENEWVREGGEGGEELVRGGSEESRASHAFSPKEGRSGPEKAQDKWECRMPPGQNNLLKAVAERRTHDRKGERAGTPTGSLSPRSKNLLSPYGDEGDSSLQAARDLLEKEMMQRLVSKQKSYNLSPSSSCTSSGDAYVSPSRPGKFDEMVGGPPVFLASRTGPERTNRECREAKREEPAEGEIQGEELPSRIRMCGVLDAATSPVQVLRPSARRSTSSSEREEREERGKDERAHSTDRNAHTHREGDVGRKGRHFQGAAHPTFRSHRQSPLPTMYLSPRAPNCGDTSWDEHQRGPVRRDRACSPVLVRFPESSARHAAPAPRVGPQSRRRSLSSPGFRESVRGISPPSPVSKAPGVSPLQPLPCGFSSPPLSSFPQGFAKDTNRDGDALRFSPGQEDLAPRDASVRGNPSPIVVSPSLLSSSGSSPHPGGFAHSVERKRDFSPLPRGSVWTAGSGESSLTPLPGSFGPVVPPPPSPPGCGVFSQASGTCQGGGFVEEPQGGDASPERRTQVEAPRSSDAGEDLVKKLLVGIYDVIGEQEAEAFASEVAVLRGAEGHGEDAQAAETVETILRSLSRFRERRLSGPPRPDKAPAGDARRGAPEDQRQVESRATTERRRTDAGASATPGSRVFPTPQPSVVSCQIGKEAGDRPSQPRVASAGSPSASPRGERAASSSRVRPSSSLSPARCVVPPRASPQGSNATLRSSLASFPEGSLSPSPHAPLSPFPSAGLLSSPSPVSPRPSSSLGYLSSSLAVAVDAAGEKRAERRVPAPLQPGALQSPRSPRPARHFAWSPASGVAPAAEGEGDKPRGSPRKETPVPSHLSGPSLDHKELIGAIVEQVMARLKRERLPLYSRKGEKSSSRKVRSREREEGRENASAESRLSGVSVALGLSGSSVESGELEEGEVQDAEKLNVPSLGDDAASHQAGTPLPVSPPSVQSWKQPSSHSLSRQSRQTPSCSLSALAYPLQREDVPELGGLSASPDLLASSASGRGASFPVRWSDETALTPVLSSGLICSAAVFPTSPCGVGAGVSRPSSPLSPASAARARRPEDREEAAGETETQGDTALGVSGGTASAEASPSSVRSSPHIQPRRGRAREVLGEPVRLSFASPSPDGERDTWQRKENLASSSPPRSLSPRQRQLPLLSPASIPASPTLAQDQDSKSSPLDKSPKTKEGSMSPLRDPQGSPRRPVSPREALAARAEVETAQLAASPRSRGERGATEEATEEARGCRVVVPEEGETKGDAAQPQSPAECTEAGDLPPHDIAGVDRGPVVVSLRFYPKDGQRGDSLSVSLPDSPQGAPGPQATEENCGEAQAAEKATFPSPFCLSADVQVTSDSAGDDTPLDRDVEPGEVFDLGEGPENVYVVGMLRQEDGREQTEETTARGKREAVESATGETGERGQVHAQDKCRILQEPDLLPDTQKLGGSSPRSGPVSQGGAALFPRRDEGGGLASFEMEERVPPSHPSSGFDKNGPHSLVPVPDGDRCDGLRAQLPGDNGEAANVLPGSLTLSPRRPAQSGLSLPSGKHICEKDADEETDGVPRVAEAELETRADFSRERGKLESASVAEKAPEGIWGEEEISSEEEEESEVGDDFLQLNPALLPGPLRKSNQVVDSSPEAAVRIAFALMIVKRGGELLDALVTTTDTQTDKTLYREIHALVNHCARESPSAVCISRDFVELILDLIHDVVSDPDRCFVSTNRWQTEEAQQRRELKQKAYSTFPTLARFFSAEQDRKTFTWRELFEWVYSAASLGFFAPLSAASPSSWHRGLLRDPAFKPVSTLPDLVGDDVMGLAFSHHKGAESYVRHLNLVSHPECLTIGDPRHGSSTLPSHSTLWNSRGQADAGIPEREVQRQTDENERPTVGNVNVVVCMSPRERSEQGSSPCCALSMSPRSPLSVSQREARDRRGEPAEASARTEERGGEHDTRQQGPLLKEASLSPTRDTDHGPQFVDPFSFSPQTGRERKEGLAGLPNSTLSSPSSLLFTCGEGSQTTKQTPRLPPYPTNVLGKTIQTPSFSPRSSASPLSSSRPSSPASGASSALSPASPSSTAGGDRQTERGARKTYRCEGQARPGTAACAPGEAQDMHALESPAPYPSALSHPPYSSAEELPTTEGTARKAARSYDSGLSVSPIRGLASGQQRRHGVETEETLRASDSPSQTESDGGREKELRFLHGDLDPEKQHSSSLSSPAFTSGGTSFRLESVSLPPLPFDPSLSSSEGQEQTGSAVSSPSSRTEPEEADSGAPLLAGEEKRDRKCQESETATSREKEVKTDERRTEGKEGTVLRAAGPRHSLPSCFEDRTMPVL</sequence>
<feature type="region of interest" description="Disordered" evidence="2">
    <location>
        <begin position="1086"/>
        <end position="1111"/>
    </location>
</feature>
<feature type="compositionally biased region" description="Basic and acidic residues" evidence="2">
    <location>
        <begin position="3214"/>
        <end position="3230"/>
    </location>
</feature>
<feature type="compositionally biased region" description="Basic and acidic residues" evidence="2">
    <location>
        <begin position="196"/>
        <end position="211"/>
    </location>
</feature>
<feature type="compositionally biased region" description="Basic and acidic residues" evidence="2">
    <location>
        <begin position="2865"/>
        <end position="2874"/>
    </location>
</feature>
<feature type="compositionally biased region" description="Basic and acidic residues" evidence="2">
    <location>
        <begin position="1625"/>
        <end position="1635"/>
    </location>
</feature>
<feature type="compositionally biased region" description="Low complexity" evidence="2">
    <location>
        <begin position="966"/>
        <end position="985"/>
    </location>
</feature>
<feature type="compositionally biased region" description="Low complexity" evidence="2">
    <location>
        <begin position="3125"/>
        <end position="3167"/>
    </location>
</feature>
<feature type="compositionally biased region" description="Basic and acidic residues" evidence="2">
    <location>
        <begin position="1376"/>
        <end position="1385"/>
    </location>
</feature>
<feature type="compositionally biased region" description="Basic and acidic residues" evidence="2">
    <location>
        <begin position="773"/>
        <end position="794"/>
    </location>
</feature>
<feature type="compositionally biased region" description="Polar residues" evidence="2">
    <location>
        <begin position="4185"/>
        <end position="4198"/>
    </location>
</feature>
<gene>
    <name evidence="3" type="ORF">BN1204_004840</name>
</gene>